<evidence type="ECO:0000256" key="1">
    <source>
        <dbReference type="ARBA" id="ARBA00006987"/>
    </source>
</evidence>
<reference evidence="3 4" key="1">
    <citation type="submission" date="2022-09" db="EMBL/GenBank/DDBJ databases">
        <title>Draft genome of isolate Be4.</title>
        <authorList>
            <person name="Sanchez-Castro I."/>
            <person name="Martinez-Rodriguez P."/>
            <person name="Descostes M."/>
            <person name="Merroun M."/>
        </authorList>
    </citation>
    <scope>NUCLEOTIDE SEQUENCE [LARGE SCALE GENOMIC DNA]</scope>
    <source>
        <strain evidence="3 4">Be4</strain>
    </source>
</reference>
<dbReference type="PIRSF" id="PIRSF017082">
    <property type="entry name" value="YflP"/>
    <property type="match status" value="1"/>
</dbReference>
<dbReference type="InterPro" id="IPR042100">
    <property type="entry name" value="Bug_dom1"/>
</dbReference>
<dbReference type="Gene3D" id="3.40.190.10">
    <property type="entry name" value="Periplasmic binding protein-like II"/>
    <property type="match status" value="1"/>
</dbReference>
<organism evidence="3 4">
    <name type="scientific">Acidovorax bellezanensis</name>
    <dbReference type="NCBI Taxonomy" id="2976702"/>
    <lineage>
        <taxon>Bacteria</taxon>
        <taxon>Pseudomonadati</taxon>
        <taxon>Pseudomonadota</taxon>
        <taxon>Betaproteobacteria</taxon>
        <taxon>Burkholderiales</taxon>
        <taxon>Comamonadaceae</taxon>
        <taxon>Acidovorax</taxon>
    </lineage>
</organism>
<dbReference type="Proteomes" id="UP001525968">
    <property type="component" value="Unassembled WGS sequence"/>
</dbReference>
<dbReference type="RefSeq" id="WP_261501116.1">
    <property type="nucleotide sequence ID" value="NZ_JAODYH010000007.1"/>
</dbReference>
<protein>
    <submittedName>
        <fullName evidence="3">Tripartite tricarboxylate transporter substrate-binding protein</fullName>
    </submittedName>
</protein>
<gene>
    <name evidence="3" type="ORF">N0K08_14570</name>
</gene>
<evidence type="ECO:0000313" key="4">
    <source>
        <dbReference type="Proteomes" id="UP001525968"/>
    </source>
</evidence>
<name>A0ABT2PN06_9BURK</name>
<keyword evidence="2" id="KW-0732">Signal</keyword>
<dbReference type="InterPro" id="IPR005064">
    <property type="entry name" value="BUG"/>
</dbReference>
<comment type="similarity">
    <text evidence="1">Belongs to the UPF0065 (bug) family.</text>
</comment>
<feature type="chain" id="PRO_5046231964" evidence="2">
    <location>
        <begin position="27"/>
        <end position="336"/>
    </location>
</feature>
<dbReference type="PANTHER" id="PTHR42928:SF1">
    <property type="entry name" value="BLR4371 PROTEIN"/>
    <property type="match status" value="1"/>
</dbReference>
<evidence type="ECO:0000313" key="3">
    <source>
        <dbReference type="EMBL" id="MCT9811866.1"/>
    </source>
</evidence>
<dbReference type="Gene3D" id="3.40.190.150">
    <property type="entry name" value="Bordetella uptake gene, domain 1"/>
    <property type="match status" value="1"/>
</dbReference>
<feature type="signal peptide" evidence="2">
    <location>
        <begin position="1"/>
        <end position="26"/>
    </location>
</feature>
<proteinExistence type="inferred from homology"/>
<dbReference type="CDD" id="cd07012">
    <property type="entry name" value="PBP2_Bug_TTT"/>
    <property type="match status" value="1"/>
</dbReference>
<keyword evidence="4" id="KW-1185">Reference proteome</keyword>
<dbReference type="PANTHER" id="PTHR42928">
    <property type="entry name" value="TRICARBOXYLATE-BINDING PROTEIN"/>
    <property type="match status" value="1"/>
</dbReference>
<dbReference type="EMBL" id="JAODYH010000007">
    <property type="protein sequence ID" value="MCT9811866.1"/>
    <property type="molecule type" value="Genomic_DNA"/>
</dbReference>
<accession>A0ABT2PN06</accession>
<dbReference type="Pfam" id="PF03401">
    <property type="entry name" value="TctC"/>
    <property type="match status" value="1"/>
</dbReference>
<comment type="caution">
    <text evidence="3">The sequence shown here is derived from an EMBL/GenBank/DDBJ whole genome shotgun (WGS) entry which is preliminary data.</text>
</comment>
<evidence type="ECO:0000256" key="2">
    <source>
        <dbReference type="SAM" id="SignalP"/>
    </source>
</evidence>
<sequence>MTSIQPSLQTLALALAGCAFALPATAADWAPNRPVEFVVSAGPGGGTDQFARVVQTIVQKYKLLPVPVVVSNKSGGAGTEAFVYAKSQKGDANKVVFSTNLAYLMPMITKVGYTIDDVTPLAVMAADEFVLWTHTDAPYKNAADLIADARAKNGRFKMAGAQSKDTDHILTRKIEQATGVKMTYVPFKSGGEVAVQLSGAHVDANTNNPSESASHWRAGKVRPLCVFSAKRLDSKEKVTAEQGFGDLPTCKDAGIPVDAFHMPRTVWLADDVKPEQVKFYENLLDQVRQKPEWKAWLARGTQSDMFLVGGKLKDYVTADIKVHREQFGQDGWLVKD</sequence>